<dbReference type="GO" id="GO:0005912">
    <property type="term" value="C:adherens junction"/>
    <property type="evidence" value="ECO:0007669"/>
    <property type="project" value="TreeGrafter"/>
</dbReference>
<feature type="signal peptide" evidence="14">
    <location>
        <begin position="1"/>
        <end position="20"/>
    </location>
</feature>
<feature type="region of interest" description="Disordered" evidence="12">
    <location>
        <begin position="1203"/>
        <end position="1242"/>
    </location>
</feature>
<dbReference type="SUPFAM" id="SSF49313">
    <property type="entry name" value="Cadherin-like"/>
    <property type="match status" value="7"/>
</dbReference>
<feature type="domain" description="Cadherin" evidence="15">
    <location>
        <begin position="675"/>
        <end position="781"/>
    </location>
</feature>
<keyword evidence="7" id="KW-0130">Cell adhesion</keyword>
<evidence type="ECO:0000256" key="7">
    <source>
        <dbReference type="ARBA" id="ARBA00022889"/>
    </source>
</evidence>
<evidence type="ECO:0000256" key="9">
    <source>
        <dbReference type="ARBA" id="ARBA00023136"/>
    </source>
</evidence>
<dbReference type="Gene3D" id="2.60.40.60">
    <property type="entry name" value="Cadherins"/>
    <property type="match status" value="7"/>
</dbReference>
<dbReference type="GO" id="GO:0016477">
    <property type="term" value="P:cell migration"/>
    <property type="evidence" value="ECO:0007669"/>
    <property type="project" value="TreeGrafter"/>
</dbReference>
<keyword evidence="8 13" id="KW-1133">Transmembrane helix</keyword>
<dbReference type="OrthoDB" id="6252479at2759"/>
<dbReference type="GO" id="GO:0044331">
    <property type="term" value="P:cell-cell adhesion mediated by cadherin"/>
    <property type="evidence" value="ECO:0007669"/>
    <property type="project" value="TreeGrafter"/>
</dbReference>
<evidence type="ECO:0000259" key="15">
    <source>
        <dbReference type="PROSITE" id="PS50268"/>
    </source>
</evidence>
<dbReference type="PROSITE" id="PS00232">
    <property type="entry name" value="CADHERIN_1"/>
    <property type="match status" value="4"/>
</dbReference>
<dbReference type="GO" id="GO:0034332">
    <property type="term" value="P:adherens junction organization"/>
    <property type="evidence" value="ECO:0007669"/>
    <property type="project" value="TreeGrafter"/>
</dbReference>
<feature type="region of interest" description="Disordered" evidence="12">
    <location>
        <begin position="1013"/>
        <end position="1077"/>
    </location>
</feature>
<feature type="chain" id="PRO_5044703006" evidence="14">
    <location>
        <begin position="21"/>
        <end position="1336"/>
    </location>
</feature>
<feature type="domain" description="Cadherin" evidence="15">
    <location>
        <begin position="367"/>
        <end position="464"/>
    </location>
</feature>
<dbReference type="GO" id="GO:0045296">
    <property type="term" value="F:cadherin binding"/>
    <property type="evidence" value="ECO:0007669"/>
    <property type="project" value="TreeGrafter"/>
</dbReference>
<evidence type="ECO:0000256" key="11">
    <source>
        <dbReference type="PROSITE-ProRule" id="PRU00043"/>
    </source>
</evidence>
<dbReference type="FunFam" id="2.60.40.60:FF:000020">
    <property type="entry name" value="Dachsous cadherin-related 1b"/>
    <property type="match status" value="3"/>
</dbReference>
<keyword evidence="10" id="KW-0325">Glycoprotein</keyword>
<feature type="compositionally biased region" description="Polar residues" evidence="12">
    <location>
        <begin position="1208"/>
        <end position="1232"/>
    </location>
</feature>
<evidence type="ECO:0000313" key="16">
    <source>
        <dbReference type="Proteomes" id="UP001165740"/>
    </source>
</evidence>
<evidence type="ECO:0000256" key="3">
    <source>
        <dbReference type="ARBA" id="ARBA00022692"/>
    </source>
</evidence>
<dbReference type="InterPro" id="IPR002126">
    <property type="entry name" value="Cadherin-like_dom"/>
</dbReference>
<protein>
    <submittedName>
        <fullName evidence="17 18">Protocadherin-1-like</fullName>
    </submittedName>
</protein>
<dbReference type="GO" id="GO:0016342">
    <property type="term" value="C:catenin complex"/>
    <property type="evidence" value="ECO:0007669"/>
    <property type="project" value="TreeGrafter"/>
</dbReference>
<evidence type="ECO:0000256" key="4">
    <source>
        <dbReference type="ARBA" id="ARBA00022729"/>
    </source>
</evidence>
<evidence type="ECO:0000256" key="5">
    <source>
        <dbReference type="ARBA" id="ARBA00022737"/>
    </source>
</evidence>
<dbReference type="InterPro" id="IPR020894">
    <property type="entry name" value="Cadherin_CS"/>
</dbReference>
<dbReference type="RefSeq" id="XP_013066146.2">
    <property type="nucleotide sequence ID" value="XM_013210692.2"/>
</dbReference>
<evidence type="ECO:0000256" key="2">
    <source>
        <dbReference type="ARBA" id="ARBA00022475"/>
    </source>
</evidence>
<evidence type="ECO:0000313" key="17">
    <source>
        <dbReference type="RefSeq" id="XP_013066146.2"/>
    </source>
</evidence>
<dbReference type="PANTHER" id="PTHR24027">
    <property type="entry name" value="CADHERIN-23"/>
    <property type="match status" value="1"/>
</dbReference>
<dbReference type="Pfam" id="PF08266">
    <property type="entry name" value="Cadherin_2"/>
    <property type="match status" value="1"/>
</dbReference>
<feature type="compositionally biased region" description="Basic and acidic residues" evidence="12">
    <location>
        <begin position="1103"/>
        <end position="1118"/>
    </location>
</feature>
<reference evidence="17 18" key="1">
    <citation type="submission" date="2025-04" db="UniProtKB">
        <authorList>
            <consortium name="RefSeq"/>
        </authorList>
    </citation>
    <scope>IDENTIFICATION</scope>
</reference>
<feature type="region of interest" description="Disordered" evidence="12">
    <location>
        <begin position="1092"/>
        <end position="1153"/>
    </location>
</feature>
<keyword evidence="16" id="KW-1185">Reference proteome</keyword>
<dbReference type="CDD" id="cd11304">
    <property type="entry name" value="Cadherin_repeat"/>
    <property type="match status" value="7"/>
</dbReference>
<dbReference type="InterPro" id="IPR015919">
    <property type="entry name" value="Cadherin-like_sf"/>
</dbReference>
<dbReference type="GO" id="GO:0005509">
    <property type="term" value="F:calcium ion binding"/>
    <property type="evidence" value="ECO:0007669"/>
    <property type="project" value="UniProtKB-UniRule"/>
</dbReference>
<keyword evidence="3 13" id="KW-0812">Transmembrane</keyword>
<evidence type="ECO:0000256" key="14">
    <source>
        <dbReference type="SAM" id="SignalP"/>
    </source>
</evidence>
<dbReference type="OMA" id="CEDAIWV"/>
<dbReference type="FunFam" id="2.60.40.60:FF:000007">
    <property type="entry name" value="Protocadherin alpha 2"/>
    <property type="match status" value="1"/>
</dbReference>
<accession>A0A9W3B801</accession>
<dbReference type="PRINTS" id="PR00205">
    <property type="entry name" value="CADHERIN"/>
</dbReference>
<evidence type="ECO:0000256" key="10">
    <source>
        <dbReference type="ARBA" id="ARBA00023180"/>
    </source>
</evidence>
<feature type="compositionally biased region" description="Low complexity" evidence="12">
    <location>
        <begin position="1126"/>
        <end position="1143"/>
    </location>
</feature>
<name>A0A9W3B801_BIOGL</name>
<keyword evidence="9 13" id="KW-0472">Membrane</keyword>
<keyword evidence="5" id="KW-0677">Repeat</keyword>
<dbReference type="GO" id="GO:0007043">
    <property type="term" value="P:cell-cell junction assembly"/>
    <property type="evidence" value="ECO:0007669"/>
    <property type="project" value="TreeGrafter"/>
</dbReference>
<dbReference type="Pfam" id="PF00028">
    <property type="entry name" value="Cadherin"/>
    <property type="match status" value="5"/>
</dbReference>
<keyword evidence="4 14" id="KW-0732">Signal</keyword>
<evidence type="ECO:0000256" key="6">
    <source>
        <dbReference type="ARBA" id="ARBA00022837"/>
    </source>
</evidence>
<dbReference type="GO" id="GO:0008013">
    <property type="term" value="F:beta-catenin binding"/>
    <property type="evidence" value="ECO:0007669"/>
    <property type="project" value="TreeGrafter"/>
</dbReference>
<dbReference type="PANTHER" id="PTHR24027:SF438">
    <property type="entry name" value="CADHERIN 23"/>
    <property type="match status" value="1"/>
</dbReference>
<dbReference type="SMART" id="SM00112">
    <property type="entry name" value="CA"/>
    <property type="match status" value="7"/>
</dbReference>
<evidence type="ECO:0000256" key="1">
    <source>
        <dbReference type="ARBA" id="ARBA00004251"/>
    </source>
</evidence>
<feature type="domain" description="Cadherin" evidence="15">
    <location>
        <begin position="465"/>
        <end position="565"/>
    </location>
</feature>
<dbReference type="KEGG" id="bgt:106054706"/>
<dbReference type="GeneID" id="106054706"/>
<feature type="compositionally biased region" description="Polar residues" evidence="12">
    <location>
        <begin position="1036"/>
        <end position="1048"/>
    </location>
</feature>
<evidence type="ECO:0000256" key="8">
    <source>
        <dbReference type="ARBA" id="ARBA00022989"/>
    </source>
</evidence>
<dbReference type="GO" id="GO:0007156">
    <property type="term" value="P:homophilic cell adhesion via plasma membrane adhesion molecules"/>
    <property type="evidence" value="ECO:0007669"/>
    <property type="project" value="InterPro"/>
</dbReference>
<dbReference type="GO" id="GO:0000902">
    <property type="term" value="P:cell morphogenesis"/>
    <property type="evidence" value="ECO:0007669"/>
    <property type="project" value="TreeGrafter"/>
</dbReference>
<keyword evidence="2" id="KW-1003">Cell membrane</keyword>
<evidence type="ECO:0000313" key="18">
    <source>
        <dbReference type="RefSeq" id="XP_055895601.1"/>
    </source>
</evidence>
<keyword evidence="6 11" id="KW-0106">Calcium</keyword>
<sequence>MELQEFIIILVTLTFSHVYGDSKDIAYRLREEQDIGTYVGNIARDSLIYSQFNASDFQNLEYNLPSTVSKFTIDRKTSTVKTAQVLDREAECDRPDVPCVIAFDVSIFRGNKDSGYSLLKIIKVIVTLEDINDNAPQFPSNETTLDAPESLEVGQILMTSGAIDRDSPPNNTVQTYTMEGGNGIFELRVIPNAGSGLTELGVVLKQKLDRESVSSYRLKITAEDGGFPQLTGTVIVNIRVIDVNDNAPIFAKAFFNASVPEDKAERSVVLQLQASDPDEGENARLSYTFTVPTSPKITEYFTINESSGEVSLLKRLDFEKDRTFRFGVTVNDNGYPMRSSQATVQIDVLDVNDNAPEIDITLPSPYIKESMSVGSYVAHVSVSDGDSSQNSVISCNMSNDHFILQHFPGSESILTVILNAPLDYEKSQREIVNITCQDGGDPPLSDSSSFILFVQNVNDNPPVFTRSSYRINFDEENYVGQFVAQIQAVDPDGDSVSYSLLVNPDKKFHMNPTSGVIKAMKTLDREDVPLYELVVQAKDNGAPPLSSSVTVTVALADINDNPPKFTSPHFELRVQENRPQNTVVGSVSANDPDIVSENHLRYRFPPNFTYSDLFFLDELSGILSTKAPLDRETQDRYSFDILVVDDSKPTYFDTAYVTVTVTDDNDNKPVILYPNEFNSTFFIPMTSPPGSAVFKMECKDADSGENSSVKFSILRGNEKGMFYMNSMNGELVLAKRLSVNDVGTFILTVMARDNGVVYLESQRDVSITVLLSNGTFAEPQEDDHVAGANMAIIVALVCVTAVIGVAVLIAICVIRQVDRKREGGRCKVDSHDMYKPGVDMSTAVMESGDTEQERLKRKMKQDLSFEADPDYARQTSLELHNKTSFSTFKTVKFLPEDRVHDSLTHQSVLHNTFSPAEGNAKRSHYVDKDVDIKKLTSTSPGQVQTAVHMTRNDQWPTIKTPPSSAFKHPVNDVIRKCSGGRGEEGDGHRLPGDVIGAAEKDYFDHNGFLCTSELPTTPKTSSNTTTANTSSGSSTQPRSLSTTASTGSARKRLWQDMTSSTESSRQESGFAEAGFKPNISFSDDSVTANTVVESSVSVPPKDSVFEDQPKTTQKDIDLKPTPLHNSQTSPRPFPFTPRRSQSPDNQKVTPFGYSGTPYRLLTTNLSKIQSVDSAHGMYVEGSSLSIFEPSGVGHSRSYVNASRLPASNLPTTNLPKPNDVTMSGGQRSSHSHGASRYVPDKDSRCNPQTLVSLAEGYSLHDIDEILENTLRADRTVRDDLLEPTSAPRRNGDLVFRNGTTISDGVSYQDDDSLTTTINAEDLCQEINELFFKDIFV</sequence>
<dbReference type="RefSeq" id="XP_055895601.1">
    <property type="nucleotide sequence ID" value="XM_056039626.1"/>
</dbReference>
<proteinExistence type="predicted"/>
<comment type="subcellular location">
    <subcellularLocation>
        <location evidence="1">Cell membrane</location>
        <topology evidence="1">Single-pass type I membrane protein</topology>
    </subcellularLocation>
</comment>
<feature type="compositionally biased region" description="Polar residues" evidence="12">
    <location>
        <begin position="1056"/>
        <end position="1067"/>
    </location>
</feature>
<feature type="compositionally biased region" description="Low complexity" evidence="12">
    <location>
        <begin position="1016"/>
        <end position="1035"/>
    </location>
</feature>
<dbReference type="Proteomes" id="UP001165740">
    <property type="component" value="Chromosome 8"/>
</dbReference>
<feature type="domain" description="Cadherin" evidence="15">
    <location>
        <begin position="139"/>
        <end position="250"/>
    </location>
</feature>
<evidence type="ECO:0000256" key="13">
    <source>
        <dbReference type="SAM" id="Phobius"/>
    </source>
</evidence>
<feature type="domain" description="Cadherin" evidence="15">
    <location>
        <begin position="566"/>
        <end position="671"/>
    </location>
</feature>
<feature type="domain" description="Cadherin" evidence="15">
    <location>
        <begin position="21"/>
        <end position="138"/>
    </location>
</feature>
<dbReference type="PROSITE" id="PS50268">
    <property type="entry name" value="CADHERIN_2"/>
    <property type="match status" value="7"/>
</dbReference>
<dbReference type="GO" id="GO:0016339">
    <property type="term" value="P:calcium-dependent cell-cell adhesion via plasma membrane cell adhesion molecules"/>
    <property type="evidence" value="ECO:0007669"/>
    <property type="project" value="TreeGrafter"/>
</dbReference>
<organism evidence="16 18">
    <name type="scientific">Biomphalaria glabrata</name>
    <name type="common">Bloodfluke planorb</name>
    <name type="synonym">Freshwater snail</name>
    <dbReference type="NCBI Taxonomy" id="6526"/>
    <lineage>
        <taxon>Eukaryota</taxon>
        <taxon>Metazoa</taxon>
        <taxon>Spiralia</taxon>
        <taxon>Lophotrochozoa</taxon>
        <taxon>Mollusca</taxon>
        <taxon>Gastropoda</taxon>
        <taxon>Heterobranchia</taxon>
        <taxon>Euthyneura</taxon>
        <taxon>Panpulmonata</taxon>
        <taxon>Hygrophila</taxon>
        <taxon>Lymnaeoidea</taxon>
        <taxon>Planorbidae</taxon>
        <taxon>Biomphalaria</taxon>
    </lineage>
</organism>
<feature type="transmembrane region" description="Helical" evidence="13">
    <location>
        <begin position="790"/>
        <end position="814"/>
    </location>
</feature>
<feature type="domain" description="Cadherin" evidence="15">
    <location>
        <begin position="251"/>
        <end position="358"/>
    </location>
</feature>
<dbReference type="InterPro" id="IPR039808">
    <property type="entry name" value="Cadherin"/>
</dbReference>
<dbReference type="InterPro" id="IPR013164">
    <property type="entry name" value="Cadherin_N"/>
</dbReference>
<evidence type="ECO:0000256" key="12">
    <source>
        <dbReference type="SAM" id="MobiDB-lite"/>
    </source>
</evidence>
<gene>
    <name evidence="17 18" type="primary">LOC106054706</name>
</gene>